<keyword evidence="1" id="KW-0175">Coiled coil</keyword>
<evidence type="ECO:0000256" key="1">
    <source>
        <dbReference type="SAM" id="Coils"/>
    </source>
</evidence>
<organism evidence="4">
    <name type="scientific">Tanacetum cinerariifolium</name>
    <name type="common">Dalmatian daisy</name>
    <name type="synonym">Chrysanthemum cinerariifolium</name>
    <dbReference type="NCBI Taxonomy" id="118510"/>
    <lineage>
        <taxon>Eukaryota</taxon>
        <taxon>Viridiplantae</taxon>
        <taxon>Streptophyta</taxon>
        <taxon>Embryophyta</taxon>
        <taxon>Tracheophyta</taxon>
        <taxon>Spermatophyta</taxon>
        <taxon>Magnoliopsida</taxon>
        <taxon>eudicotyledons</taxon>
        <taxon>Gunneridae</taxon>
        <taxon>Pentapetalae</taxon>
        <taxon>asterids</taxon>
        <taxon>campanulids</taxon>
        <taxon>Asterales</taxon>
        <taxon>Asteraceae</taxon>
        <taxon>Asteroideae</taxon>
        <taxon>Anthemideae</taxon>
        <taxon>Anthemidinae</taxon>
        <taxon>Tanacetum</taxon>
    </lineage>
</organism>
<feature type="coiled-coil region" evidence="1">
    <location>
        <begin position="112"/>
        <end position="188"/>
    </location>
</feature>
<sequence>MLLMQAQENGVVLDEEQLLFIAGGQDRTFDDDAPTAHIMFMANLSSADLIYDEAGPSYDSDILSEYVKNNAKQVVQCNVSSVPNDALMMIVYDMHEHAAQCIFANELNKVVNESLTAKLARYKEQVEIYEKGKEHFEGIQMALIKEVKEIKEIFEQMEAEVEQHAVDKKCAEIERKNLLIENENLLADCLSNELLYSVMNAVNIVSGFSKMHDAYTVEQARTVELEAKISKLKHKIQNDDHSEMIKCFSNLQTSRDAPEFDSFFEINKMKEQLQGKDNTIRKLKVQISHMNERRSEADCILDFKALDSQNIELTEHVTALQEQNKRFRTSSLLTENDKLMAQLKGKMKCYEYCKTKSSCPCSTKASGLKPKSNTKNNMILPAKSDNKKKVEDHPKISKSKLKEENRVDSSISSKRTVWKVTGKLFANVGYQWKPTGNKFTLGCSKHMTRNHSRLKNFVKKFIGTVRFRNDRFCAIIGYEDYVIGDNVISRVYYVEGLGHNLFFIGQICNLDLEIAFRKYSCYVRDVDGV</sequence>
<feature type="domain" description="Retrovirus-related Pol polyprotein from transposon TNT 1-94-like beta-barrel" evidence="3">
    <location>
        <begin position="442"/>
        <end position="508"/>
    </location>
</feature>
<dbReference type="AlphaFoldDB" id="A0A6L2NFM1"/>
<evidence type="ECO:0000313" key="4">
    <source>
        <dbReference type="EMBL" id="GEU83872.1"/>
    </source>
</evidence>
<dbReference type="InterPro" id="IPR054722">
    <property type="entry name" value="PolX-like_BBD"/>
</dbReference>
<feature type="region of interest" description="Disordered" evidence="2">
    <location>
        <begin position="384"/>
        <end position="404"/>
    </location>
</feature>
<name>A0A6L2NFM1_TANCI</name>
<reference evidence="4" key="1">
    <citation type="journal article" date="2019" name="Sci. Rep.">
        <title>Draft genome of Tanacetum cinerariifolium, the natural source of mosquito coil.</title>
        <authorList>
            <person name="Yamashiro T."/>
            <person name="Shiraishi A."/>
            <person name="Satake H."/>
            <person name="Nakayama K."/>
        </authorList>
    </citation>
    <scope>NUCLEOTIDE SEQUENCE</scope>
</reference>
<accession>A0A6L2NFM1</accession>
<dbReference type="EMBL" id="BKCJ010008768">
    <property type="protein sequence ID" value="GEU83872.1"/>
    <property type="molecule type" value="Genomic_DNA"/>
</dbReference>
<evidence type="ECO:0000256" key="2">
    <source>
        <dbReference type="SAM" id="MobiDB-lite"/>
    </source>
</evidence>
<comment type="caution">
    <text evidence="4">The sequence shown here is derived from an EMBL/GenBank/DDBJ whole genome shotgun (WGS) entry which is preliminary data.</text>
</comment>
<gene>
    <name evidence="4" type="ORF">Tci_055850</name>
</gene>
<evidence type="ECO:0000259" key="3">
    <source>
        <dbReference type="Pfam" id="PF22936"/>
    </source>
</evidence>
<proteinExistence type="predicted"/>
<dbReference type="Pfam" id="PF22936">
    <property type="entry name" value="Pol_BBD"/>
    <property type="match status" value="1"/>
</dbReference>
<protein>
    <submittedName>
        <fullName evidence="4">Integrase, catalytic region, zinc finger, CCHC-type, peptidase aspartic, catalytic</fullName>
    </submittedName>
</protein>